<feature type="transmembrane region" description="Helical" evidence="2">
    <location>
        <begin position="54"/>
        <end position="75"/>
    </location>
</feature>
<dbReference type="Proteomes" id="UP000230161">
    <property type="component" value="Unassembled WGS sequence"/>
</dbReference>
<comment type="caution">
    <text evidence="3">The sequence shown here is derived from an EMBL/GenBank/DDBJ whole genome shotgun (WGS) entry which is preliminary data.</text>
</comment>
<evidence type="ECO:0000313" key="3">
    <source>
        <dbReference type="EMBL" id="PJJ63152.1"/>
    </source>
</evidence>
<feature type="transmembrane region" description="Helical" evidence="2">
    <location>
        <begin position="137"/>
        <end position="159"/>
    </location>
</feature>
<keyword evidence="2" id="KW-0472">Membrane</keyword>
<feature type="transmembrane region" description="Helical" evidence="2">
    <location>
        <begin position="16"/>
        <end position="34"/>
    </location>
</feature>
<evidence type="ECO:0000313" key="4">
    <source>
        <dbReference type="Proteomes" id="UP000230161"/>
    </source>
</evidence>
<name>A0A2M9BYJ7_9MICO</name>
<accession>A0A2M9BYJ7</accession>
<keyword evidence="2" id="KW-0812">Transmembrane</keyword>
<dbReference type="AlphaFoldDB" id="A0A2M9BYJ7"/>
<feature type="region of interest" description="Disordered" evidence="1">
    <location>
        <begin position="186"/>
        <end position="211"/>
    </location>
</feature>
<dbReference type="Pfam" id="PF09534">
    <property type="entry name" value="Trp_oprn_chp"/>
    <property type="match status" value="1"/>
</dbReference>
<dbReference type="InterPro" id="IPR019051">
    <property type="entry name" value="Trp_biosyn_TM_oprn/chp"/>
</dbReference>
<keyword evidence="4" id="KW-1185">Reference proteome</keyword>
<organism evidence="3 4">
    <name type="scientific">Compostimonas suwonensis</name>
    <dbReference type="NCBI Taxonomy" id="1048394"/>
    <lineage>
        <taxon>Bacteria</taxon>
        <taxon>Bacillati</taxon>
        <taxon>Actinomycetota</taxon>
        <taxon>Actinomycetes</taxon>
        <taxon>Micrococcales</taxon>
        <taxon>Microbacteriaceae</taxon>
        <taxon>Compostimonas</taxon>
    </lineage>
</organism>
<keyword evidence="2" id="KW-1133">Transmembrane helix</keyword>
<gene>
    <name evidence="3" type="ORF">CLV54_0808</name>
</gene>
<reference evidence="3 4" key="1">
    <citation type="submission" date="2017-11" db="EMBL/GenBank/DDBJ databases">
        <title>Genomic Encyclopedia of Archaeal and Bacterial Type Strains, Phase II (KMG-II): From Individual Species to Whole Genera.</title>
        <authorList>
            <person name="Goeker M."/>
        </authorList>
    </citation>
    <scope>NUCLEOTIDE SEQUENCE [LARGE SCALE GENOMIC DNA]</scope>
    <source>
        <strain evidence="3 4">DSM 25625</strain>
    </source>
</reference>
<evidence type="ECO:0000256" key="2">
    <source>
        <dbReference type="SAM" id="Phobius"/>
    </source>
</evidence>
<feature type="transmembrane region" description="Helical" evidence="2">
    <location>
        <begin position="82"/>
        <end position="104"/>
    </location>
</feature>
<dbReference type="RefSeq" id="WP_100343695.1">
    <property type="nucleotide sequence ID" value="NZ_PGFB01000002.1"/>
</dbReference>
<protein>
    <submittedName>
        <fullName evidence="3">Putative membrane protein (TIGR02234 family)</fullName>
    </submittedName>
</protein>
<sequence length="211" mass="21074">MTTSQQAKRGSARVKYLILLLVAVSSGIGLLAWSQPWSTLTLLTGATIPVDGSVAAPALSALSLAGLALAAALAIAGPVFRIVLGILDILLGGCVLLSASLALADPVAAGASAVTTTTGVAGSDSVSALVDSWSSTAWGAVAVAGGILTVVGGLAVCVTSRRWPASSRRYQPVVLVPADGSAALATEETEADRNVDAWDELSRGDDPTRPA</sequence>
<evidence type="ECO:0000256" key="1">
    <source>
        <dbReference type="SAM" id="MobiDB-lite"/>
    </source>
</evidence>
<dbReference type="OrthoDB" id="4794414at2"/>
<dbReference type="EMBL" id="PGFB01000002">
    <property type="protein sequence ID" value="PJJ63152.1"/>
    <property type="molecule type" value="Genomic_DNA"/>
</dbReference>
<proteinExistence type="predicted"/>
<feature type="compositionally biased region" description="Basic and acidic residues" evidence="1">
    <location>
        <begin position="191"/>
        <end position="211"/>
    </location>
</feature>